<evidence type="ECO:0000259" key="5">
    <source>
        <dbReference type="SMART" id="SM00485"/>
    </source>
</evidence>
<feature type="compositionally biased region" description="Low complexity" evidence="3">
    <location>
        <begin position="910"/>
        <end position="922"/>
    </location>
</feature>
<dbReference type="GO" id="GO:0017108">
    <property type="term" value="F:5'-flap endonuclease activity"/>
    <property type="evidence" value="ECO:0007669"/>
    <property type="project" value="TreeGrafter"/>
</dbReference>
<keyword evidence="2" id="KW-0378">Hydrolase</keyword>
<feature type="compositionally biased region" description="Basic residues" evidence="3">
    <location>
        <begin position="475"/>
        <end position="488"/>
    </location>
</feature>
<feature type="region of interest" description="Disordered" evidence="3">
    <location>
        <begin position="513"/>
        <end position="602"/>
    </location>
</feature>
<dbReference type="GeneID" id="28901942"/>
<feature type="region of interest" description="Disordered" evidence="3">
    <location>
        <begin position="805"/>
        <end position="951"/>
    </location>
</feature>
<feature type="region of interest" description="Disordered" evidence="3">
    <location>
        <begin position="417"/>
        <end position="442"/>
    </location>
</feature>
<dbReference type="InParanoid" id="A0A161TGI0"/>
<dbReference type="Pfam" id="PF00867">
    <property type="entry name" value="XPG_I"/>
    <property type="match status" value="1"/>
</dbReference>
<name>A0A161TGI0_XYLHT</name>
<reference evidence="6 7" key="1">
    <citation type="journal article" date="2016" name="Fungal Biol.">
        <title>The genome of Xylona heveae provides a window into fungal endophytism.</title>
        <authorList>
            <person name="Gazis R."/>
            <person name="Kuo A."/>
            <person name="Riley R."/>
            <person name="LaButti K."/>
            <person name="Lipzen A."/>
            <person name="Lin J."/>
            <person name="Amirebrahimi M."/>
            <person name="Hesse C.N."/>
            <person name="Spatafora J.W."/>
            <person name="Henrissat B."/>
            <person name="Hainaut M."/>
            <person name="Grigoriev I.V."/>
            <person name="Hibbett D.S."/>
        </authorList>
    </citation>
    <scope>NUCLEOTIDE SEQUENCE [LARGE SCALE GENOMIC DNA]</scope>
    <source>
        <strain evidence="6 7">TC161</strain>
    </source>
</reference>
<dbReference type="InterPro" id="IPR029060">
    <property type="entry name" value="PIN-like_dom_sf"/>
</dbReference>
<evidence type="ECO:0000313" key="7">
    <source>
        <dbReference type="Proteomes" id="UP000076632"/>
    </source>
</evidence>
<dbReference type="PANTHER" id="PTHR11081">
    <property type="entry name" value="FLAP ENDONUCLEASE FAMILY MEMBER"/>
    <property type="match status" value="1"/>
</dbReference>
<dbReference type="SMART" id="SM00485">
    <property type="entry name" value="XPGN"/>
    <property type="match status" value="1"/>
</dbReference>
<dbReference type="Pfam" id="PF18380">
    <property type="entry name" value="GEN1_C"/>
    <property type="match status" value="1"/>
</dbReference>
<dbReference type="STRING" id="1328760.A0A161TGI0"/>
<dbReference type="SUPFAM" id="SSF88723">
    <property type="entry name" value="PIN domain-like"/>
    <property type="match status" value="1"/>
</dbReference>
<dbReference type="RefSeq" id="XP_018190822.1">
    <property type="nucleotide sequence ID" value="XM_018336805.1"/>
</dbReference>
<feature type="compositionally biased region" description="Polar residues" evidence="3">
    <location>
        <begin position="877"/>
        <end position="887"/>
    </location>
</feature>
<feature type="compositionally biased region" description="Low complexity" evidence="3">
    <location>
        <begin position="553"/>
        <end position="562"/>
    </location>
</feature>
<evidence type="ECO:0000259" key="4">
    <source>
        <dbReference type="SMART" id="SM00484"/>
    </source>
</evidence>
<keyword evidence="7" id="KW-1185">Reference proteome</keyword>
<feature type="compositionally biased region" description="Low complexity" evidence="3">
    <location>
        <begin position="726"/>
        <end position="737"/>
    </location>
</feature>
<dbReference type="Gene3D" id="1.10.150.20">
    <property type="entry name" value="5' to 3' exonuclease, C-terminal subdomain"/>
    <property type="match status" value="1"/>
</dbReference>
<evidence type="ECO:0000256" key="1">
    <source>
        <dbReference type="ARBA" id="ARBA00022722"/>
    </source>
</evidence>
<dbReference type="SMART" id="SM00484">
    <property type="entry name" value="XPGI"/>
    <property type="match status" value="1"/>
</dbReference>
<evidence type="ECO:0000256" key="3">
    <source>
        <dbReference type="SAM" id="MobiDB-lite"/>
    </source>
</evidence>
<feature type="compositionally biased region" description="Basic residues" evidence="3">
    <location>
        <begin position="821"/>
        <end position="830"/>
    </location>
</feature>
<dbReference type="InterPro" id="IPR036279">
    <property type="entry name" value="5-3_exonuclease_C_sf"/>
</dbReference>
<dbReference type="GO" id="GO:0008821">
    <property type="term" value="F:crossover junction DNA endonuclease activity"/>
    <property type="evidence" value="ECO:0007669"/>
    <property type="project" value="InterPro"/>
</dbReference>
<dbReference type="PRINTS" id="PR00853">
    <property type="entry name" value="XPGRADSUPER"/>
</dbReference>
<feature type="compositionally biased region" description="Basic and acidic residues" evidence="3">
    <location>
        <begin position="642"/>
        <end position="658"/>
    </location>
</feature>
<feature type="compositionally biased region" description="Polar residues" evidence="3">
    <location>
        <begin position="661"/>
        <end position="672"/>
    </location>
</feature>
<dbReference type="Gene3D" id="3.40.50.1010">
    <property type="entry name" value="5'-nuclease"/>
    <property type="match status" value="2"/>
</dbReference>
<dbReference type="GO" id="GO:0006281">
    <property type="term" value="P:DNA repair"/>
    <property type="evidence" value="ECO:0007669"/>
    <property type="project" value="UniProtKB-ARBA"/>
</dbReference>
<feature type="compositionally biased region" description="Basic and acidic residues" evidence="3">
    <location>
        <begin position="463"/>
        <end position="472"/>
    </location>
</feature>
<dbReference type="InterPro" id="IPR041177">
    <property type="entry name" value="GEN1_C"/>
</dbReference>
<dbReference type="OMA" id="LSYYTHP"/>
<feature type="compositionally biased region" description="Polar residues" evidence="3">
    <location>
        <begin position="589"/>
        <end position="602"/>
    </location>
</feature>
<feature type="compositionally biased region" description="Polar residues" evidence="3">
    <location>
        <begin position="857"/>
        <end position="866"/>
    </location>
</feature>
<feature type="compositionally biased region" description="Basic and acidic residues" evidence="3">
    <location>
        <begin position="923"/>
        <end position="935"/>
    </location>
</feature>
<evidence type="ECO:0000256" key="2">
    <source>
        <dbReference type="ARBA" id="ARBA00022801"/>
    </source>
</evidence>
<dbReference type="FunFam" id="3.40.50.1010:FF:000037">
    <property type="entry name" value="Rad2-like endonuclease, putative (AFU_orthologue AFUA_3G13260)"/>
    <property type="match status" value="1"/>
</dbReference>
<dbReference type="OrthoDB" id="2959108at2759"/>
<dbReference type="AlphaFoldDB" id="A0A161TGI0"/>
<feature type="compositionally biased region" description="Polar residues" evidence="3">
    <location>
        <begin position="755"/>
        <end position="769"/>
    </location>
</feature>
<dbReference type="Proteomes" id="UP000076632">
    <property type="component" value="Unassembled WGS sequence"/>
</dbReference>
<keyword evidence="1" id="KW-0540">Nuclease</keyword>
<dbReference type="EMBL" id="KV407455">
    <property type="protein sequence ID" value="KZF25267.1"/>
    <property type="molecule type" value="Genomic_DNA"/>
</dbReference>
<dbReference type="CDD" id="cd09870">
    <property type="entry name" value="PIN_YEN1"/>
    <property type="match status" value="1"/>
</dbReference>
<gene>
    <name evidence="6" type="ORF">L228DRAFT_65594</name>
</gene>
<dbReference type="Pfam" id="PF00752">
    <property type="entry name" value="XPG_N"/>
    <property type="match status" value="1"/>
</dbReference>
<feature type="compositionally biased region" description="Polar residues" evidence="3">
    <location>
        <begin position="519"/>
        <end position="531"/>
    </location>
</feature>
<dbReference type="InterPro" id="IPR037316">
    <property type="entry name" value="Yen1_H3TH"/>
</dbReference>
<dbReference type="CDD" id="cd09906">
    <property type="entry name" value="H3TH_YEN1"/>
    <property type="match status" value="1"/>
</dbReference>
<evidence type="ECO:0000313" key="6">
    <source>
        <dbReference type="EMBL" id="KZF25267.1"/>
    </source>
</evidence>
<dbReference type="InterPro" id="IPR006085">
    <property type="entry name" value="XPG_DNA_repair_N"/>
</dbReference>
<feature type="domain" description="XPG N-terminal" evidence="5">
    <location>
        <begin position="1"/>
        <end position="95"/>
    </location>
</feature>
<feature type="compositionally biased region" description="Polar residues" evidence="3">
    <location>
        <begin position="776"/>
        <end position="790"/>
    </location>
</feature>
<dbReference type="InterPro" id="IPR006086">
    <property type="entry name" value="XPG-I_dom"/>
</dbReference>
<feature type="domain" description="XPG-I" evidence="4">
    <location>
        <begin position="110"/>
        <end position="189"/>
    </location>
</feature>
<protein>
    <recommendedName>
        <fullName evidence="8">XPG-I domain-containing protein</fullName>
    </recommendedName>
</protein>
<sequence length="964" mass="104916">MGIKGIYAEIGTGERVALSRLAAETFERTGRPLRIAIDISIWMFQIQSGRGGTNPAVRTFYYRLLRLLSIAIQPLFVFDGPHRPPVKRNIRIAPGLSSSLPEHLTKDLLRYFGITYHTAPGEAEAECALLQKEGIVDAVLSEDVDTLMFGCGLVLRNWSSESLRGSKSPTHVNLYEAQKIRSGKSGLCSEDMVLIALMSGGDYIPEGIPGCGVKVACEAAKAGFGTELCKISRKDTAGLRQWRDNLAHELRTNESKFFRIKHASLEIPDNFPDPKVLKYYTSPVVSNRESLDRLKAGLVWEAPIDISGLRAFVASAFGWEFKSQAIKFIRGLAPAILATKLATQRSPVASLEQASGQSTEHDNVLSLVRGLHGTRTHFSTDGTPELRVAYVPIDIVALDLSTEHSDTEYMDRDEFTSDLEDDSNIPATQSNASNVKAQVAHDPTQPEKVWILESYVNHGAPSKVEEWRESQQRPKPARASKTGPKKATGKVGTHAGALDRFVKVSKPDIYLGRGAGGSKESNLVPSSSQDSGIVDSDTIPPVFLAPSIPLSPTQRPRQSSKTSSRRQSKPARSARSTESPGPLKDVNPWTLSKPASSQQEYSVTRNSTLAAVADAIDLSVDTSPLVPRKHSRPVSSSSISSMERKTSAPKDTVQDGKRTSGRSPNSVYQTSIKARLSRPSPAPTFSFDAGSTSARPVTPDSSRRFLDCPEGANAAKNSQKDNPIILLSSSPTLPSPSEFTAPRERSGLAVDDTAEPNSDVISNVSSPTRTPRDCRSPQSITPPASPTTLNARILTPPPIINKALIEISSSPPMPELPPSVTRRRPRRPRANKQYYCENEDKDTETPANHADGRADNHNSGFHQSPSEILKGLEQEISMPSSSKTSTRNQKRSVAVTLRESLDGAWKEVVSSESSLTLSGSSRSRGEATTKTDSKSTRPSRRPTRRTVQQQRVWEGVEVLDLTGS</sequence>
<feature type="region of interest" description="Disordered" evidence="3">
    <location>
        <begin position="462"/>
        <end position="494"/>
    </location>
</feature>
<proteinExistence type="predicted"/>
<feature type="region of interest" description="Disordered" evidence="3">
    <location>
        <begin position="623"/>
        <end position="792"/>
    </location>
</feature>
<organism evidence="6 7">
    <name type="scientific">Xylona heveae (strain CBS 132557 / TC161)</name>
    <dbReference type="NCBI Taxonomy" id="1328760"/>
    <lineage>
        <taxon>Eukaryota</taxon>
        <taxon>Fungi</taxon>
        <taxon>Dikarya</taxon>
        <taxon>Ascomycota</taxon>
        <taxon>Pezizomycotina</taxon>
        <taxon>Xylonomycetes</taxon>
        <taxon>Xylonales</taxon>
        <taxon>Xylonaceae</taxon>
        <taxon>Xylona</taxon>
    </lineage>
</organism>
<dbReference type="SUPFAM" id="SSF47807">
    <property type="entry name" value="5' to 3' exonuclease, C-terminal subdomain"/>
    <property type="match status" value="1"/>
</dbReference>
<dbReference type="PANTHER" id="PTHR11081:SF75">
    <property type="entry name" value="ENDONUCLEASE, PUTATIVE (AFU_ORTHOLOGUE AFUA_3G13260)-RELATED"/>
    <property type="match status" value="1"/>
</dbReference>
<evidence type="ECO:0008006" key="8">
    <source>
        <dbReference type="Google" id="ProtNLM"/>
    </source>
</evidence>
<feature type="compositionally biased region" description="Polar residues" evidence="3">
    <location>
        <begin position="425"/>
        <end position="436"/>
    </location>
</feature>
<dbReference type="InterPro" id="IPR006084">
    <property type="entry name" value="XPG/Rad2"/>
</dbReference>
<accession>A0A161TGI0</accession>